<name>A0A5C7HTB6_9ROSI</name>
<gene>
    <name evidence="2" type="ORF">EZV62_014618</name>
</gene>
<proteinExistence type="predicted"/>
<evidence type="ECO:0000256" key="1">
    <source>
        <dbReference type="SAM" id="MobiDB-lite"/>
    </source>
</evidence>
<keyword evidence="3" id="KW-1185">Reference proteome</keyword>
<comment type="caution">
    <text evidence="2">The sequence shown here is derived from an EMBL/GenBank/DDBJ whole genome shotgun (WGS) entry which is preliminary data.</text>
</comment>
<dbReference type="AlphaFoldDB" id="A0A5C7HTB6"/>
<dbReference type="OrthoDB" id="4062651at2759"/>
<feature type="region of interest" description="Disordered" evidence="1">
    <location>
        <begin position="42"/>
        <end position="66"/>
    </location>
</feature>
<reference evidence="3" key="1">
    <citation type="journal article" date="2019" name="Gigascience">
        <title>De novo genome assembly of the endangered Acer yangbiense, a plant species with extremely small populations endemic to Yunnan Province, China.</title>
        <authorList>
            <person name="Yang J."/>
            <person name="Wariss H.M."/>
            <person name="Tao L."/>
            <person name="Zhang R."/>
            <person name="Yun Q."/>
            <person name="Hollingsworth P."/>
            <person name="Dao Z."/>
            <person name="Luo G."/>
            <person name="Guo H."/>
            <person name="Ma Y."/>
            <person name="Sun W."/>
        </authorList>
    </citation>
    <scope>NUCLEOTIDE SEQUENCE [LARGE SCALE GENOMIC DNA]</scope>
    <source>
        <strain evidence="3">cv. Malutang</strain>
    </source>
</reference>
<evidence type="ECO:0000313" key="2">
    <source>
        <dbReference type="EMBL" id="TXG60045.1"/>
    </source>
</evidence>
<accession>A0A5C7HTB6</accession>
<dbReference type="EMBL" id="VAHF01000006">
    <property type="protein sequence ID" value="TXG60045.1"/>
    <property type="molecule type" value="Genomic_DNA"/>
</dbReference>
<evidence type="ECO:0000313" key="3">
    <source>
        <dbReference type="Proteomes" id="UP000323000"/>
    </source>
</evidence>
<protein>
    <submittedName>
        <fullName evidence="2">Uncharacterized protein</fullName>
    </submittedName>
</protein>
<sequence>MNLTSINDDDLDRGAGPSRVSYDNLDLATNNFSGERKLAIGSKSAGPVGRSSEMAIGSKSAGPVGRSSEMGMVEWVWDLYGSGNLLSAVDERLDKVFDSEEVKCLMIVGTMVYSP</sequence>
<dbReference type="Proteomes" id="UP000323000">
    <property type="component" value="Chromosome 6"/>
</dbReference>
<organism evidence="2 3">
    <name type="scientific">Acer yangbiense</name>
    <dbReference type="NCBI Taxonomy" id="1000413"/>
    <lineage>
        <taxon>Eukaryota</taxon>
        <taxon>Viridiplantae</taxon>
        <taxon>Streptophyta</taxon>
        <taxon>Embryophyta</taxon>
        <taxon>Tracheophyta</taxon>
        <taxon>Spermatophyta</taxon>
        <taxon>Magnoliopsida</taxon>
        <taxon>eudicotyledons</taxon>
        <taxon>Gunneridae</taxon>
        <taxon>Pentapetalae</taxon>
        <taxon>rosids</taxon>
        <taxon>malvids</taxon>
        <taxon>Sapindales</taxon>
        <taxon>Sapindaceae</taxon>
        <taxon>Hippocastanoideae</taxon>
        <taxon>Acereae</taxon>
        <taxon>Acer</taxon>
    </lineage>
</organism>